<dbReference type="RefSeq" id="WP_160614002.1">
    <property type="nucleotide sequence ID" value="NZ_JAUFQM010000001.1"/>
</dbReference>
<keyword evidence="1" id="KW-0812">Transmembrane</keyword>
<keyword evidence="1" id="KW-1133">Transmembrane helix</keyword>
<feature type="transmembrane region" description="Helical" evidence="1">
    <location>
        <begin position="279"/>
        <end position="310"/>
    </location>
</feature>
<evidence type="ECO:0000313" key="2">
    <source>
        <dbReference type="EMBL" id="MXO83665.1"/>
    </source>
</evidence>
<feature type="transmembrane region" description="Helical" evidence="1">
    <location>
        <begin position="215"/>
        <end position="236"/>
    </location>
</feature>
<organism evidence="2 3">
    <name type="scientific">Pontixanthobacter aestiaquae</name>
    <dbReference type="NCBI Taxonomy" id="1509367"/>
    <lineage>
        <taxon>Bacteria</taxon>
        <taxon>Pseudomonadati</taxon>
        <taxon>Pseudomonadota</taxon>
        <taxon>Alphaproteobacteria</taxon>
        <taxon>Sphingomonadales</taxon>
        <taxon>Erythrobacteraceae</taxon>
        <taxon>Pontixanthobacter</taxon>
    </lineage>
</organism>
<proteinExistence type="predicted"/>
<keyword evidence="3" id="KW-1185">Reference proteome</keyword>
<gene>
    <name evidence="2" type="ORF">GRI35_09860</name>
</gene>
<dbReference type="Proteomes" id="UP000460290">
    <property type="component" value="Unassembled WGS sequence"/>
</dbReference>
<feature type="transmembrane region" description="Helical" evidence="1">
    <location>
        <begin position="182"/>
        <end position="203"/>
    </location>
</feature>
<comment type="caution">
    <text evidence="2">The sequence shown here is derived from an EMBL/GenBank/DDBJ whole genome shotgun (WGS) entry which is preliminary data.</text>
</comment>
<accession>A0A844Z6X9</accession>
<evidence type="ECO:0000256" key="1">
    <source>
        <dbReference type="SAM" id="Phobius"/>
    </source>
</evidence>
<keyword evidence="1" id="KW-0472">Membrane</keyword>
<reference evidence="2 3" key="1">
    <citation type="submission" date="2019-12" db="EMBL/GenBank/DDBJ databases">
        <title>Genomic-based taxomic classification of the family Erythrobacteraceae.</title>
        <authorList>
            <person name="Xu L."/>
        </authorList>
    </citation>
    <scope>NUCLEOTIDE SEQUENCE [LARGE SCALE GENOMIC DNA]</scope>
    <source>
        <strain evidence="2 3">KCTC 42006</strain>
    </source>
</reference>
<evidence type="ECO:0000313" key="3">
    <source>
        <dbReference type="Proteomes" id="UP000460290"/>
    </source>
</evidence>
<name>A0A844Z6X9_9SPHN</name>
<feature type="transmembrane region" description="Helical" evidence="1">
    <location>
        <begin position="155"/>
        <end position="176"/>
    </location>
</feature>
<feature type="transmembrane region" description="Helical" evidence="1">
    <location>
        <begin position="242"/>
        <end position="259"/>
    </location>
</feature>
<dbReference type="AlphaFoldDB" id="A0A844Z6X9"/>
<protein>
    <submittedName>
        <fullName evidence="2">Uncharacterized protein</fullName>
    </submittedName>
</protein>
<sequence>MKAADELLVIADGLAFDEDLAAEHLDGGKTVLTLTAEKAIPEGFERIDREFAWAGIMLANGSLVERLAEMPSDVDPQSSLLRLALQSGTKTGAVPDSAVSDHRWTVLRNRNVLQAFEVNWLNGAFSPARPIAPVSALADYAGLAVLKRHSHPIKAARAAGGLGYALAAIALLSGYFGYAAVGFVLAAIAAFAFRFGSAIFSILNGRVARTGARRVLKVLPGLLLEAALIALAWYSVEASERVPALFAIVILLALLRLAAEWQRTHGFPEMRDMFEDRGVIGIILAIGVLVGQLVPVIQVFAALVMLVLLFQTYSSRITRA</sequence>
<dbReference type="OrthoDB" id="8477220at2"/>
<dbReference type="EMBL" id="WTYZ01000001">
    <property type="protein sequence ID" value="MXO83665.1"/>
    <property type="molecule type" value="Genomic_DNA"/>
</dbReference>